<organism evidence="2 3">
    <name type="scientific">Theileria equi strain WA</name>
    <dbReference type="NCBI Taxonomy" id="1537102"/>
    <lineage>
        <taxon>Eukaryota</taxon>
        <taxon>Sar</taxon>
        <taxon>Alveolata</taxon>
        <taxon>Apicomplexa</taxon>
        <taxon>Aconoidasida</taxon>
        <taxon>Piroplasmida</taxon>
        <taxon>Theileriidae</taxon>
        <taxon>Theileria</taxon>
    </lineage>
</organism>
<dbReference type="KEGG" id="beq:BEWA_009570"/>
<protein>
    <recommendedName>
        <fullName evidence="1">BSD domain-containing protein</fullName>
    </recommendedName>
</protein>
<evidence type="ECO:0000313" key="3">
    <source>
        <dbReference type="Proteomes" id="UP000031512"/>
    </source>
</evidence>
<dbReference type="eggNOG" id="ENOG502SVQD">
    <property type="taxonomic scope" value="Eukaryota"/>
</dbReference>
<evidence type="ECO:0000259" key="1">
    <source>
        <dbReference type="PROSITE" id="PS50858"/>
    </source>
</evidence>
<dbReference type="VEuPathDB" id="PiroplasmaDB:BEWA_009570"/>
<keyword evidence="3" id="KW-1185">Reference proteome</keyword>
<name>L0B221_THEEQ</name>
<dbReference type="OrthoDB" id="360521at2759"/>
<dbReference type="AlphaFoldDB" id="L0B221"/>
<dbReference type="GeneID" id="15805404"/>
<dbReference type="EMBL" id="CP001670">
    <property type="protein sequence ID" value="AFZ81543.1"/>
    <property type="molecule type" value="Genomic_DNA"/>
</dbReference>
<dbReference type="Proteomes" id="UP000031512">
    <property type="component" value="Chromosome 3"/>
</dbReference>
<gene>
    <name evidence="2" type="ORF">BEWA_009570</name>
</gene>
<dbReference type="Gene3D" id="6.10.140.1200">
    <property type="match status" value="1"/>
</dbReference>
<sequence>MNDSVFCGVSIDGISGTCLINDASLSFRVSESVYKWSFSDWLRYEKSKKSAKVRLTFRENSIRLNTDNSDYDILIKPVIVVDFGDDRNKLEEFCALVSSETNKAKLASAPTSQIVEEPIIVAEAPRKQGHTAKTGTEADNLSDNQKRLLEIDDTIAKLYSQLVDTKTSDLGNCIASKEFWDHHKLELVSATPQNTAESNLDGFVSIPPASNFVNGQRVFSYSKELASSLLAEDETIRDLHKKLVLDKHYPEESFWKRILQSNYFYNLIGEKIPENQILYDDIRGIPIKASALVHFDVNKLLSDIDSSSELLTVEDHKKAVPKKDRLHASKRFGKNIRPENTGRILLERFNKHSSNIINACESLISNPIDTTDRVSDYKTLQNRVENDRKRKLLIGECEDLQDNQSDCLSNDLCLIKSLNIPGKDTDRINIKSEQVNSRPIKVAISSNTGYYNKWLNDMKTFDITNYFKESKTDHNISRRMFILNTKLCQYEKLIQLVPFEYDPTIVNSMKEIQLQIIELLQMYYKTLIPEEDRRYKLLNVVRSAKHQLELLEVGMSVHTAKALQTGLLDQITAVEAYNTKLKSFVANLRSQNQPRISR</sequence>
<dbReference type="RefSeq" id="XP_004831209.1">
    <property type="nucleotide sequence ID" value="XM_004831152.1"/>
</dbReference>
<proteinExistence type="predicted"/>
<reference evidence="2 3" key="1">
    <citation type="journal article" date="2012" name="BMC Genomics">
        <title>Comparative genomic analysis and phylogenetic position of Theileria equi.</title>
        <authorList>
            <person name="Kappmeyer L.S."/>
            <person name="Thiagarajan M."/>
            <person name="Herndon D.R."/>
            <person name="Ramsay J.D."/>
            <person name="Caler E."/>
            <person name="Djikeng A."/>
            <person name="Gillespie J.J."/>
            <person name="Lau A.O."/>
            <person name="Roalson E.H."/>
            <person name="Silva J.C."/>
            <person name="Silva M.G."/>
            <person name="Suarez C.E."/>
            <person name="Ueti M.W."/>
            <person name="Nene V.M."/>
            <person name="Mealey R.H."/>
            <person name="Knowles D.P."/>
            <person name="Brayton K.A."/>
        </authorList>
    </citation>
    <scope>NUCLEOTIDE SEQUENCE [LARGE SCALE GENOMIC DNA]</scope>
    <source>
        <strain evidence="2 3">WA</strain>
    </source>
</reference>
<accession>L0B221</accession>
<dbReference type="STRING" id="1537102.L0B221"/>
<feature type="domain" description="BSD" evidence="1">
    <location>
        <begin position="213"/>
        <end position="266"/>
    </location>
</feature>
<dbReference type="PROSITE" id="PS50858">
    <property type="entry name" value="BSD"/>
    <property type="match status" value="1"/>
</dbReference>
<evidence type="ECO:0000313" key="2">
    <source>
        <dbReference type="EMBL" id="AFZ81543.1"/>
    </source>
</evidence>
<dbReference type="InterPro" id="IPR005607">
    <property type="entry name" value="BSD_dom"/>
</dbReference>